<dbReference type="InterPro" id="IPR035472">
    <property type="entry name" value="RpiR-like_SIS"/>
</dbReference>
<name>A0A143YE84_9LACT</name>
<dbReference type="OrthoDB" id="3684496at2"/>
<evidence type="ECO:0000256" key="3">
    <source>
        <dbReference type="ARBA" id="ARBA00023163"/>
    </source>
</evidence>
<dbReference type="SUPFAM" id="SSF53697">
    <property type="entry name" value="SIS domain"/>
    <property type="match status" value="1"/>
</dbReference>
<feature type="domain" description="SIS" evidence="5">
    <location>
        <begin position="124"/>
        <end position="265"/>
    </location>
</feature>
<accession>A0A143YE84</accession>
<evidence type="ECO:0000313" key="7">
    <source>
        <dbReference type="EMBL" id="SEI87981.1"/>
    </source>
</evidence>
<dbReference type="EMBL" id="FNYT01000004">
    <property type="protein sequence ID" value="SEI87981.1"/>
    <property type="molecule type" value="Genomic_DNA"/>
</dbReference>
<dbReference type="InterPro" id="IPR000281">
    <property type="entry name" value="HTH_RpiR"/>
</dbReference>
<dbReference type="InterPro" id="IPR046348">
    <property type="entry name" value="SIS_dom_sf"/>
</dbReference>
<dbReference type="GO" id="GO:1901135">
    <property type="term" value="P:carbohydrate derivative metabolic process"/>
    <property type="evidence" value="ECO:0007669"/>
    <property type="project" value="InterPro"/>
</dbReference>
<organism evidence="6 8">
    <name type="scientific">Trichococcus ilyis</name>
    <dbReference type="NCBI Taxonomy" id="640938"/>
    <lineage>
        <taxon>Bacteria</taxon>
        <taxon>Bacillati</taxon>
        <taxon>Bacillota</taxon>
        <taxon>Bacilli</taxon>
        <taxon>Lactobacillales</taxon>
        <taxon>Carnobacteriaceae</taxon>
        <taxon>Trichococcus</taxon>
    </lineage>
</organism>
<dbReference type="AlphaFoldDB" id="A0A143YE84"/>
<keyword evidence="3" id="KW-0804">Transcription</keyword>
<reference evidence="6 8" key="1">
    <citation type="submission" date="2016-02" db="EMBL/GenBank/DDBJ databases">
        <authorList>
            <person name="Wen L."/>
            <person name="He K."/>
            <person name="Yang H."/>
        </authorList>
    </citation>
    <scope>NUCLEOTIDE SEQUENCE [LARGE SCALE GENOMIC DNA]</scope>
    <source>
        <strain evidence="6">Trichococcus_R210</strain>
    </source>
</reference>
<dbReference type="STRING" id="640938.TR210_717"/>
<keyword evidence="6" id="KW-0413">Isomerase</keyword>
<proteinExistence type="predicted"/>
<dbReference type="Proteomes" id="UP000076878">
    <property type="component" value="Unassembled WGS sequence"/>
</dbReference>
<dbReference type="PANTHER" id="PTHR30514:SF10">
    <property type="entry name" value="MURR_RPIR FAMILY TRANSCRIPTIONAL REGULATOR"/>
    <property type="match status" value="1"/>
</dbReference>
<dbReference type="InterPro" id="IPR047640">
    <property type="entry name" value="RpiR-like"/>
</dbReference>
<gene>
    <name evidence="7" type="ORF">SAMN05216375_104140</name>
    <name evidence="6" type="ORF">TR210_717</name>
</gene>
<evidence type="ECO:0000313" key="6">
    <source>
        <dbReference type="EMBL" id="CZQ88610.1"/>
    </source>
</evidence>
<dbReference type="Gene3D" id="3.40.50.10490">
    <property type="entry name" value="Glucose-6-phosphate isomerase like protein, domain 1"/>
    <property type="match status" value="1"/>
</dbReference>
<dbReference type="GO" id="GO:0016853">
    <property type="term" value="F:isomerase activity"/>
    <property type="evidence" value="ECO:0007669"/>
    <property type="project" value="UniProtKB-KW"/>
</dbReference>
<sequence length="298" mass="33811">MLIRERLENFEFSNSEKMITTYILEKKLAIREMTTKEIAEATFTSPSTLVRIAHKMNFSGWSQLKEAYLNEEEYLQKHFSEINANLPFQGNDTILSIASKIAALEKEAIDDTLSLITHDDLQQAIQIIRKSSYISLFAVSNNLLITQEFQHNMSRIQKRVDICSLQGETIFKAHLADSSSCAIIVSYSGETTILNETIHYLKANGIPIIAITNIGDNTTARLADCVLRISTREKLYSKIATFSTDSAIVYLLDVLYSCIFALDYDRNLQLRINTSKMIEAGRFSTLDIIKEEEQAPEK</sequence>
<evidence type="ECO:0000313" key="9">
    <source>
        <dbReference type="Proteomes" id="UP000199280"/>
    </source>
</evidence>
<dbReference type="Proteomes" id="UP000199280">
    <property type="component" value="Unassembled WGS sequence"/>
</dbReference>
<dbReference type="GO" id="GO:0003700">
    <property type="term" value="F:DNA-binding transcription factor activity"/>
    <property type="evidence" value="ECO:0007669"/>
    <property type="project" value="InterPro"/>
</dbReference>
<dbReference type="PANTHER" id="PTHR30514">
    <property type="entry name" value="GLUCOKINASE"/>
    <property type="match status" value="1"/>
</dbReference>
<dbReference type="Pfam" id="PF01418">
    <property type="entry name" value="HTH_6"/>
    <property type="match status" value="1"/>
</dbReference>
<dbReference type="Gene3D" id="1.10.10.10">
    <property type="entry name" value="Winged helix-like DNA-binding domain superfamily/Winged helix DNA-binding domain"/>
    <property type="match status" value="1"/>
</dbReference>
<protein>
    <submittedName>
        <fullName evidence="6">Sugar isomerase (Sis)</fullName>
    </submittedName>
    <submittedName>
        <fullName evidence="7">Transcriptional regulator, RpiR family</fullName>
    </submittedName>
</protein>
<feature type="domain" description="HTH rpiR-type" evidence="4">
    <location>
        <begin position="1"/>
        <end position="75"/>
    </location>
</feature>
<dbReference type="Pfam" id="PF01380">
    <property type="entry name" value="SIS"/>
    <property type="match status" value="1"/>
</dbReference>
<evidence type="ECO:0000313" key="8">
    <source>
        <dbReference type="Proteomes" id="UP000076878"/>
    </source>
</evidence>
<dbReference type="GO" id="GO:0097367">
    <property type="term" value="F:carbohydrate derivative binding"/>
    <property type="evidence" value="ECO:0007669"/>
    <property type="project" value="InterPro"/>
</dbReference>
<keyword evidence="2" id="KW-0238">DNA-binding</keyword>
<dbReference type="InterPro" id="IPR009057">
    <property type="entry name" value="Homeodomain-like_sf"/>
</dbReference>
<evidence type="ECO:0000259" key="5">
    <source>
        <dbReference type="PROSITE" id="PS51464"/>
    </source>
</evidence>
<dbReference type="PROSITE" id="PS51464">
    <property type="entry name" value="SIS"/>
    <property type="match status" value="1"/>
</dbReference>
<evidence type="ECO:0000256" key="1">
    <source>
        <dbReference type="ARBA" id="ARBA00023015"/>
    </source>
</evidence>
<dbReference type="GO" id="GO:0003677">
    <property type="term" value="F:DNA binding"/>
    <property type="evidence" value="ECO:0007669"/>
    <property type="project" value="UniProtKB-KW"/>
</dbReference>
<dbReference type="SUPFAM" id="SSF46689">
    <property type="entry name" value="Homeodomain-like"/>
    <property type="match status" value="1"/>
</dbReference>
<keyword evidence="1" id="KW-0805">Transcription regulation</keyword>
<reference evidence="7 9" key="2">
    <citation type="submission" date="2016-10" db="EMBL/GenBank/DDBJ databases">
        <authorList>
            <person name="Varghese N."/>
            <person name="Submissions S."/>
        </authorList>
    </citation>
    <scope>NUCLEOTIDE SEQUENCE [LARGE SCALE GENOMIC DNA]</scope>
    <source>
        <strain evidence="7 9">DSM 22150</strain>
    </source>
</reference>
<dbReference type="EMBL" id="FJNB01000004">
    <property type="protein sequence ID" value="CZQ88610.1"/>
    <property type="molecule type" value="Genomic_DNA"/>
</dbReference>
<dbReference type="RefSeq" id="WP_068621658.1">
    <property type="nucleotide sequence ID" value="NZ_FJNB01000004.1"/>
</dbReference>
<evidence type="ECO:0000259" key="4">
    <source>
        <dbReference type="PROSITE" id="PS51071"/>
    </source>
</evidence>
<dbReference type="PROSITE" id="PS51071">
    <property type="entry name" value="HTH_RPIR"/>
    <property type="match status" value="1"/>
</dbReference>
<dbReference type="InterPro" id="IPR036388">
    <property type="entry name" value="WH-like_DNA-bd_sf"/>
</dbReference>
<evidence type="ECO:0000256" key="2">
    <source>
        <dbReference type="ARBA" id="ARBA00023125"/>
    </source>
</evidence>
<keyword evidence="9" id="KW-1185">Reference proteome</keyword>
<dbReference type="CDD" id="cd05013">
    <property type="entry name" value="SIS_RpiR"/>
    <property type="match status" value="1"/>
</dbReference>
<dbReference type="InterPro" id="IPR001347">
    <property type="entry name" value="SIS_dom"/>
</dbReference>